<comment type="caution">
    <text evidence="2">The sequence shown here is derived from an EMBL/GenBank/DDBJ whole genome shotgun (WGS) entry which is preliminary data.</text>
</comment>
<name>A0A2U1T3B9_9MICO</name>
<dbReference type="Gene3D" id="3.20.20.190">
    <property type="entry name" value="Phosphatidylinositol (PI) phosphodiesterase"/>
    <property type="match status" value="1"/>
</dbReference>
<feature type="domain" description="GP-PDE" evidence="1">
    <location>
        <begin position="13"/>
        <end position="249"/>
    </location>
</feature>
<dbReference type="Proteomes" id="UP000244978">
    <property type="component" value="Unassembled WGS sequence"/>
</dbReference>
<dbReference type="InterPro" id="IPR017946">
    <property type="entry name" value="PLC-like_Pdiesterase_TIM-brl"/>
</dbReference>
<proteinExistence type="predicted"/>
<keyword evidence="3" id="KW-1185">Reference proteome</keyword>
<dbReference type="InterPro" id="IPR030395">
    <property type="entry name" value="GP_PDE_dom"/>
</dbReference>
<dbReference type="GO" id="GO:0008081">
    <property type="term" value="F:phosphoric diester hydrolase activity"/>
    <property type="evidence" value="ECO:0007669"/>
    <property type="project" value="InterPro"/>
</dbReference>
<evidence type="ECO:0000259" key="1">
    <source>
        <dbReference type="PROSITE" id="PS51704"/>
    </source>
</evidence>
<dbReference type="PROSITE" id="PS51704">
    <property type="entry name" value="GP_PDE"/>
    <property type="match status" value="1"/>
</dbReference>
<dbReference type="Pfam" id="PF03009">
    <property type="entry name" value="GDPD"/>
    <property type="match status" value="1"/>
</dbReference>
<dbReference type="EMBL" id="QEEX01000001">
    <property type="protein sequence ID" value="PWB98366.1"/>
    <property type="molecule type" value="Genomic_DNA"/>
</dbReference>
<dbReference type="SUPFAM" id="SSF51695">
    <property type="entry name" value="PLC-like phosphodiesterases"/>
    <property type="match status" value="1"/>
</dbReference>
<sequence>MESSAGYFSPATPRIIAHRGLSVDAPENTLLSFLKALSAGVSHLETDVHASADGHAVVSHDEDLARVAGRSVRVDQLTMAELRKVNLGAGQSFSSLAEMLDAFPDARVNIDVKSAAAIEPTVRAILDAHATDRVLVTSFDEKRRAAAVAGLPGVATSASSSILARTLVALRTGNTSAVARALGGVGAVQVPERYGPVRIVTPRSVRMLRNAGVEVHVWTINDPADMRRLLDMGVDGLVTDRADLALALVAERNGFRE</sequence>
<dbReference type="CDD" id="cd08561">
    <property type="entry name" value="GDPD_cytoplasmic_ScUgpQ2_like"/>
    <property type="match status" value="1"/>
</dbReference>
<dbReference type="GO" id="GO:0006629">
    <property type="term" value="P:lipid metabolic process"/>
    <property type="evidence" value="ECO:0007669"/>
    <property type="project" value="InterPro"/>
</dbReference>
<dbReference type="PANTHER" id="PTHR46211">
    <property type="entry name" value="GLYCEROPHOSPHORYL DIESTER PHOSPHODIESTERASE"/>
    <property type="match status" value="1"/>
</dbReference>
<accession>A0A2U1T3B9</accession>
<reference evidence="3" key="1">
    <citation type="submission" date="2018-04" db="EMBL/GenBank/DDBJ databases">
        <authorList>
            <person name="Liu S."/>
            <person name="Wang Z."/>
            <person name="Li J."/>
        </authorList>
    </citation>
    <scope>NUCLEOTIDE SEQUENCE [LARGE SCALE GENOMIC DNA]</scope>
    <source>
        <strain evidence="3">S1194</strain>
    </source>
</reference>
<gene>
    <name evidence="2" type="ORF">DF220_01130</name>
</gene>
<evidence type="ECO:0000313" key="3">
    <source>
        <dbReference type="Proteomes" id="UP000244978"/>
    </source>
</evidence>
<dbReference type="AlphaFoldDB" id="A0A2U1T3B9"/>
<organism evidence="2 3">
    <name type="scientific">Homoserinimonas hongtaonis</name>
    <dbReference type="NCBI Taxonomy" id="2079791"/>
    <lineage>
        <taxon>Bacteria</taxon>
        <taxon>Bacillati</taxon>
        <taxon>Actinomycetota</taxon>
        <taxon>Actinomycetes</taxon>
        <taxon>Micrococcales</taxon>
        <taxon>Microbacteriaceae</taxon>
        <taxon>Homoserinimonas</taxon>
    </lineage>
</organism>
<evidence type="ECO:0000313" key="2">
    <source>
        <dbReference type="EMBL" id="PWB98366.1"/>
    </source>
</evidence>
<protein>
    <submittedName>
        <fullName evidence="2">Glycerophosphodiester phosphodiesterase</fullName>
    </submittedName>
</protein>
<dbReference type="PANTHER" id="PTHR46211:SF1">
    <property type="entry name" value="GLYCEROPHOSPHODIESTER PHOSPHODIESTERASE, CYTOPLASMIC"/>
    <property type="match status" value="1"/>
</dbReference>